<evidence type="ECO:0000313" key="4">
    <source>
        <dbReference type="EnsemblPlants" id="PGSC0003DMT400059686"/>
    </source>
</evidence>
<dbReference type="OMA" id="HIMEIDS"/>
<dbReference type="AlphaFoldDB" id="M1C4L2"/>
<feature type="domain" description="F-box" evidence="1">
    <location>
        <begin position="8"/>
        <end position="41"/>
    </location>
</feature>
<dbReference type="Gene3D" id="3.80.10.10">
    <property type="entry name" value="Ribonuclease Inhibitor"/>
    <property type="match status" value="1"/>
</dbReference>
<proteinExistence type="predicted"/>
<evidence type="ECO:0000259" key="2">
    <source>
        <dbReference type="Pfam" id="PF23622"/>
    </source>
</evidence>
<dbReference type="InterPro" id="IPR055411">
    <property type="entry name" value="LRR_FXL15/At3g58940/PEG3-like"/>
</dbReference>
<dbReference type="HOGENOM" id="CLU_056273_0_0_1"/>
<dbReference type="EnsemblPlants" id="PGSC0003DMT400059686">
    <property type="protein sequence ID" value="PGSC0003DMT400059686"/>
    <property type="gene ID" value="PGSC0003DMG400023203"/>
</dbReference>
<dbReference type="InterPro" id="IPR055357">
    <property type="entry name" value="LRR_At1g61320_AtMIF1"/>
</dbReference>
<protein>
    <submittedName>
        <fullName evidence="4">F-box family protein</fullName>
    </submittedName>
</protein>
<reference evidence="5" key="1">
    <citation type="journal article" date="2011" name="Nature">
        <title>Genome sequence and analysis of the tuber crop potato.</title>
        <authorList>
            <consortium name="The Potato Genome Sequencing Consortium"/>
        </authorList>
    </citation>
    <scope>NUCLEOTIDE SEQUENCE [LARGE SCALE GENOMIC DNA]</scope>
    <source>
        <strain evidence="5">cv. DM1-3 516 R44</strain>
    </source>
</reference>
<evidence type="ECO:0000259" key="1">
    <source>
        <dbReference type="Pfam" id="PF00646"/>
    </source>
</evidence>
<dbReference type="InterPro" id="IPR053772">
    <property type="entry name" value="At1g61320/At1g61330-like"/>
</dbReference>
<dbReference type="InParanoid" id="M1C4L2"/>
<dbReference type="SUPFAM" id="SSF52047">
    <property type="entry name" value="RNI-like"/>
    <property type="match status" value="1"/>
</dbReference>
<dbReference type="PaxDb" id="4113-PGSC0003DMT400059686"/>
<dbReference type="Pfam" id="PF23622">
    <property type="entry name" value="LRR_At1g61320_AtMIF1"/>
    <property type="match status" value="1"/>
</dbReference>
<organism evidence="4 5">
    <name type="scientific">Solanum tuberosum</name>
    <name type="common">Potato</name>
    <dbReference type="NCBI Taxonomy" id="4113"/>
    <lineage>
        <taxon>Eukaryota</taxon>
        <taxon>Viridiplantae</taxon>
        <taxon>Streptophyta</taxon>
        <taxon>Embryophyta</taxon>
        <taxon>Tracheophyta</taxon>
        <taxon>Spermatophyta</taxon>
        <taxon>Magnoliopsida</taxon>
        <taxon>eudicotyledons</taxon>
        <taxon>Gunneridae</taxon>
        <taxon>Pentapetalae</taxon>
        <taxon>asterids</taxon>
        <taxon>lamiids</taxon>
        <taxon>Solanales</taxon>
        <taxon>Solanaceae</taxon>
        <taxon>Solanoideae</taxon>
        <taxon>Solaneae</taxon>
        <taxon>Solanum</taxon>
    </lineage>
</organism>
<evidence type="ECO:0000313" key="5">
    <source>
        <dbReference type="Proteomes" id="UP000011115"/>
    </source>
</evidence>
<dbReference type="InterPro" id="IPR032675">
    <property type="entry name" value="LRR_dom_sf"/>
</dbReference>
<evidence type="ECO:0000259" key="3">
    <source>
        <dbReference type="Pfam" id="PF24758"/>
    </source>
</evidence>
<dbReference type="PANTHER" id="PTHR34145">
    <property type="entry name" value="OS02G0105600 PROTEIN"/>
    <property type="match status" value="1"/>
</dbReference>
<dbReference type="PANTHER" id="PTHR34145:SF28">
    <property type="entry name" value="F-BOX DOMAIN-CONTAINING PROTEIN"/>
    <property type="match status" value="1"/>
</dbReference>
<dbReference type="Pfam" id="PF24758">
    <property type="entry name" value="LRR_At5g56370"/>
    <property type="match status" value="1"/>
</dbReference>
<feature type="domain" description="At1g61320/AtMIF1 LRR" evidence="2">
    <location>
        <begin position="86"/>
        <end position="228"/>
    </location>
</feature>
<dbReference type="eggNOG" id="ENOG502S269">
    <property type="taxonomic scope" value="Eukaryota"/>
</dbReference>
<feature type="domain" description="F-box/LRR-repeat protein 15/At3g58940/PEG3-like LRR" evidence="3">
    <location>
        <begin position="235"/>
        <end position="294"/>
    </location>
</feature>
<dbReference type="Pfam" id="PF00646">
    <property type="entry name" value="F-box"/>
    <property type="match status" value="1"/>
</dbReference>
<dbReference type="Gramene" id="PGSC0003DMT400059686">
    <property type="protein sequence ID" value="PGSC0003DMT400059686"/>
    <property type="gene ID" value="PGSC0003DMG400023203"/>
</dbReference>
<dbReference type="Proteomes" id="UP000011115">
    <property type="component" value="Unassembled WGS sequence"/>
</dbReference>
<sequence>MRERATIDILPECLIEKIVSYLSFENAAKMSILSKIWLRSWFTHPNIDFKYPFGGGRNSELVDTIMDRYRDRKIPIDKFELSYYNFSYHIIVKWLDIAVTNGAKYLFFKVYNFLLPIFTILAGKSLTELVVESCTLIPVSFSSGVTNCTSLRKLSLTDVNLDENMLQTLINCCPLIVNFIFDQCWGSKKIELLNLQKIKSVYIKNRRELNQLVKIQASTLEHLTYEGGEFDIVECPNLKSLDISRVRISDRFLQNLISGSQSLKDLKIQSCVHIMEIDSSNLVSLVYMGYKIPKLKSARQLKHLKVVLNCSGSLKAAWFCNLRKFLSNSISSPEVSLDLWQCNEINLTDLQLHHGVATPKVDILNVICRWTDGECPTFLDALLWSCHPRRLNIISKSATFECFINRLIYMKNLSHSSEPWHRELKGAQAYIFAGPVQACLFGDSRSQNRHRVELNKEELSISDWKWKMSDWKWNTVNYYFLLDW</sequence>
<keyword evidence="5" id="KW-1185">Reference proteome</keyword>
<accession>M1C4L2</accession>
<name>M1C4L2_SOLTU</name>
<dbReference type="InterPro" id="IPR001810">
    <property type="entry name" value="F-box_dom"/>
</dbReference>
<reference evidence="4" key="2">
    <citation type="submission" date="2015-06" db="UniProtKB">
        <authorList>
            <consortium name="EnsemblPlants"/>
        </authorList>
    </citation>
    <scope>IDENTIFICATION</scope>
    <source>
        <strain evidence="4">DM1-3 516 R44</strain>
    </source>
</reference>